<dbReference type="Pfam" id="PF13515">
    <property type="entry name" value="FUSC_2"/>
    <property type="match status" value="1"/>
</dbReference>
<feature type="transmembrane region" description="Helical" evidence="7">
    <location>
        <begin position="105"/>
        <end position="123"/>
    </location>
</feature>
<evidence type="ECO:0000256" key="7">
    <source>
        <dbReference type="SAM" id="Phobius"/>
    </source>
</evidence>
<dbReference type="PANTHER" id="PTHR30509">
    <property type="entry name" value="P-HYDROXYBENZOIC ACID EFFLUX PUMP SUBUNIT-RELATED"/>
    <property type="match status" value="1"/>
</dbReference>
<dbReference type="Proteomes" id="UP000282892">
    <property type="component" value="Chromosome"/>
</dbReference>
<keyword evidence="2" id="KW-1003">Cell membrane</keyword>
<sequence>MNKKTIISNTILFVVIVAFIILFSTVFGKENTLIGVTTITAMLMLLERDLTNNPISNTLKLILLNLAIGIAAFLADMNMWLAIPVNFTIMIVISYSLIFNLRNPLYLPFSLQYLFLLATPVGLPEMPLRLVSLIAGAVGIMVLQMVVNKNKMAKNSYTKIQAICNALVTKIDKIKSEEDHEDLDKQIAADISTIRSMIYDKREEDFYLTEEGQKNLNLSASLERINQLLNKVTKDETEHELLNDTIDFLQAAADSLEDSKDVTIREINDSFSHIFRKYKQDDSHSLIVLRMLNNMDFLRDSLVSLKSLEKEHVNIVKKMEQIPAKFQRLSLFQVPRHTKSIKVSYAVRMALGITIGSFLVDYFHLQDGRWMLFTILSVIQPVYELSKRKMRDRIFATVIGAIIVTILFTIFQGHTARTILILIAGYLMSYIKEYLYSTILVTFSAIGAAALITGTTEILTLNRIIMVISGVLLALIINKWIFPYKMEDSIRDLEKMNQDTIREMLQEVHQKLQGTGNDHSIKNLLIIANMIENRMKLNKQVSEKESGKLGSIYLAPSAIYELYCWIDKYEVSEETRHFLSSTLQDITNHLAKGQSLKTTVDRLKQNLKISPDIEERLIESLLFEVAAQLTPASDR</sequence>
<dbReference type="AlphaFoldDB" id="A0A3Q9QXN3"/>
<dbReference type="OrthoDB" id="1654636at2"/>
<dbReference type="PANTHER" id="PTHR30509:SF9">
    <property type="entry name" value="MULTIDRUG RESISTANCE PROTEIN MDTO"/>
    <property type="match status" value="1"/>
</dbReference>
<keyword evidence="10" id="KW-1185">Reference proteome</keyword>
<evidence type="ECO:0000256" key="6">
    <source>
        <dbReference type="ARBA" id="ARBA00043993"/>
    </source>
</evidence>
<feature type="transmembrane region" description="Helical" evidence="7">
    <location>
        <begin position="129"/>
        <end position="147"/>
    </location>
</feature>
<feature type="transmembrane region" description="Helical" evidence="7">
    <location>
        <begin position="33"/>
        <end position="51"/>
    </location>
</feature>
<dbReference type="RefSeq" id="WP_127488999.1">
    <property type="nucleotide sequence ID" value="NZ_CP022572.1"/>
</dbReference>
<feature type="transmembrane region" description="Helical" evidence="7">
    <location>
        <begin position="398"/>
        <end position="428"/>
    </location>
</feature>
<feature type="transmembrane region" description="Helical" evidence="7">
    <location>
        <begin position="7"/>
        <end position="27"/>
    </location>
</feature>
<feature type="transmembrane region" description="Helical" evidence="7">
    <location>
        <begin position="464"/>
        <end position="482"/>
    </location>
</feature>
<dbReference type="KEGG" id="nmk:CHR53_25335"/>
<name>A0A3Q9QXN3_9BACI</name>
<evidence type="ECO:0000256" key="1">
    <source>
        <dbReference type="ARBA" id="ARBA00004651"/>
    </source>
</evidence>
<keyword evidence="4 7" id="KW-1133">Transmembrane helix</keyword>
<evidence type="ECO:0000313" key="9">
    <source>
        <dbReference type="EMBL" id="AZU64293.1"/>
    </source>
</evidence>
<evidence type="ECO:0000256" key="5">
    <source>
        <dbReference type="ARBA" id="ARBA00023136"/>
    </source>
</evidence>
<evidence type="ECO:0000256" key="4">
    <source>
        <dbReference type="ARBA" id="ARBA00022989"/>
    </source>
</evidence>
<accession>A0A3Q9QXN3</accession>
<comment type="subcellular location">
    <subcellularLocation>
        <location evidence="1">Cell membrane</location>
        <topology evidence="1">Multi-pass membrane protein</topology>
    </subcellularLocation>
</comment>
<evidence type="ECO:0000313" key="10">
    <source>
        <dbReference type="Proteomes" id="UP000282892"/>
    </source>
</evidence>
<feature type="transmembrane region" description="Helical" evidence="7">
    <location>
        <begin position="434"/>
        <end position="452"/>
    </location>
</feature>
<proteinExistence type="inferred from homology"/>
<feature type="transmembrane region" description="Helical" evidence="7">
    <location>
        <begin position="58"/>
        <end position="75"/>
    </location>
</feature>
<evidence type="ECO:0000256" key="2">
    <source>
        <dbReference type="ARBA" id="ARBA00022475"/>
    </source>
</evidence>
<dbReference type="InterPro" id="IPR049453">
    <property type="entry name" value="Memb_transporter_dom"/>
</dbReference>
<dbReference type="EMBL" id="CP022572">
    <property type="protein sequence ID" value="AZU64293.1"/>
    <property type="molecule type" value="Genomic_DNA"/>
</dbReference>
<keyword evidence="5 7" id="KW-0472">Membrane</keyword>
<reference evidence="9 10" key="1">
    <citation type="submission" date="2017-07" db="EMBL/GenBank/DDBJ databases">
        <title>The complete genome sequence of Bacillus mesonae strain H20-5, an efficient strain improving plant abiotic stress resistance.</title>
        <authorList>
            <person name="Kim S.Y."/>
            <person name="Song H."/>
            <person name="Sang M.K."/>
            <person name="Weon H.-Y."/>
            <person name="Song J."/>
        </authorList>
    </citation>
    <scope>NUCLEOTIDE SEQUENCE [LARGE SCALE GENOMIC DNA]</scope>
    <source>
        <strain evidence="9 10">H20-5</strain>
    </source>
</reference>
<organism evidence="9 10">
    <name type="scientific">Neobacillus mesonae</name>
    <dbReference type="NCBI Taxonomy" id="1193713"/>
    <lineage>
        <taxon>Bacteria</taxon>
        <taxon>Bacillati</taxon>
        <taxon>Bacillota</taxon>
        <taxon>Bacilli</taxon>
        <taxon>Bacillales</taxon>
        <taxon>Bacillaceae</taxon>
        <taxon>Neobacillus</taxon>
    </lineage>
</organism>
<evidence type="ECO:0000256" key="3">
    <source>
        <dbReference type="ARBA" id="ARBA00022692"/>
    </source>
</evidence>
<keyword evidence="3 7" id="KW-0812">Transmembrane</keyword>
<comment type="similarity">
    <text evidence="6">Belongs to the YccS/YhfK family.</text>
</comment>
<gene>
    <name evidence="9" type="ORF">CHR53_25335</name>
</gene>
<dbReference type="GO" id="GO:0005886">
    <property type="term" value="C:plasma membrane"/>
    <property type="evidence" value="ECO:0007669"/>
    <property type="project" value="UniProtKB-SubCell"/>
</dbReference>
<protein>
    <recommendedName>
        <fullName evidence="8">Integral membrane bound transporter domain-containing protein</fullName>
    </recommendedName>
</protein>
<feature type="transmembrane region" description="Helical" evidence="7">
    <location>
        <begin position="81"/>
        <end position="98"/>
    </location>
</feature>
<evidence type="ECO:0000259" key="8">
    <source>
        <dbReference type="Pfam" id="PF13515"/>
    </source>
</evidence>
<feature type="domain" description="Integral membrane bound transporter" evidence="8">
    <location>
        <begin position="356"/>
        <end position="477"/>
    </location>
</feature>
<dbReference type="STRING" id="1193713.GCA_001636315_01966"/>
<feature type="transmembrane region" description="Helical" evidence="7">
    <location>
        <begin position="345"/>
        <end position="364"/>
    </location>
</feature>